<reference evidence="1 2" key="1">
    <citation type="journal article" date="2012" name="BMC Genomics">
        <title>Comparative genomics of bacteria in the genus Providencia isolated from wild Drosophila melanogaster.</title>
        <authorList>
            <person name="Galac M.R."/>
            <person name="Lazzaro B.P."/>
        </authorList>
    </citation>
    <scope>NUCLEOTIDE SEQUENCE [LARGE SCALE GENOMIC DNA]</scope>
    <source>
        <strain evidence="1 2">DSM 19968</strain>
    </source>
</reference>
<dbReference type="Gene3D" id="2.130.10.30">
    <property type="entry name" value="Regulator of chromosome condensation 1/beta-lactamase-inhibitor protein II"/>
    <property type="match status" value="2"/>
</dbReference>
<dbReference type="RefSeq" id="WP_008911791.1">
    <property type="nucleotide sequence ID" value="NZ_KB233222.1"/>
</dbReference>
<dbReference type="InterPro" id="IPR051553">
    <property type="entry name" value="Ran_GTPase-activating"/>
</dbReference>
<dbReference type="eggNOG" id="COG5184">
    <property type="taxonomic scope" value="Bacteria"/>
</dbReference>
<accession>K8WX84</accession>
<dbReference type="InterPro" id="IPR009091">
    <property type="entry name" value="RCC1/BLIP-II"/>
</dbReference>
<dbReference type="AlphaFoldDB" id="K8WX84"/>
<dbReference type="SUPFAM" id="SSF50985">
    <property type="entry name" value="RCC1/BLIP-II"/>
    <property type="match status" value="1"/>
</dbReference>
<dbReference type="HOGENOM" id="CLU_420251_0_0_6"/>
<name>K8WX84_9GAMM</name>
<comment type="caution">
    <text evidence="1">The sequence shown here is derived from an EMBL/GenBank/DDBJ whole genome shotgun (WGS) entry which is preliminary data.</text>
</comment>
<sequence length="652" mass="70025">MPINVNVVATSGAEANGVSTNSAHAVLKNNNELIDNKTLLFTLTGNAVFTDTLTNMTSRITSVIGTADVSFTNIVAETVIIRVDYLDDPSIHDADDSEFIGASGELDAPVIQEAIDNIIDYSAIDMSIHVIIPIWEGMKSGDIVHAYIGDLNKWDEIHIVTANEVGKPIIFTINNTKDFLFPYIDNTLKAYYSVNERNSIVSLYNVVRIFIKNVAIIGKRDSDRSALHLCAFNSVTKEPIAVRWQYHMDINFIDASRFTDCHPLKKLYISIPGQKGQTMLYPMNIASVGNQNGSVAFAITLDGKINFWGANISWALPPSNVMDLTTITGIISSPNSVAVIDERNTLYSWGNNSVGGDLTAIVEGVSTASCNRSAICAIITQGYLKAWGNNAAGGEIPTNLASISDFITLSAARGAFCALNSKGFVSSWGESNFGGEMPPEIQTLNNIVDVVATDGAFAIRTNIGTVQAWGNRDYGGSIPSPVSDAIAIASSTKAFAVLHKDKSISAWGSELYGGIVPPDIAILRNIIAISSSDGAFTVLCEDGKLYSWGSKQYGGTIPTNIANKDNLIVSATSGAFSFINKNGNAGGWGNNITFQIVNNYFFRAVYRLTRNSPPDAFICIDIDGSLNSLGNSGTSTIPSGIYNMLNYSQLIL</sequence>
<dbReference type="Proteomes" id="UP000009336">
    <property type="component" value="Unassembled WGS sequence"/>
</dbReference>
<dbReference type="PANTHER" id="PTHR45982:SF1">
    <property type="entry name" value="REGULATOR OF CHROMOSOME CONDENSATION"/>
    <property type="match status" value="1"/>
</dbReference>
<evidence type="ECO:0000313" key="2">
    <source>
        <dbReference type="Proteomes" id="UP000009336"/>
    </source>
</evidence>
<keyword evidence="2" id="KW-1185">Reference proteome</keyword>
<protein>
    <submittedName>
        <fullName evidence="1">Uncharacterized protein</fullName>
    </submittedName>
</protein>
<proteinExistence type="predicted"/>
<dbReference type="OrthoDB" id="6439374at2"/>
<dbReference type="EMBL" id="AKKL01000022">
    <property type="protein sequence ID" value="EKT61992.1"/>
    <property type="molecule type" value="Genomic_DNA"/>
</dbReference>
<organism evidence="1 2">
    <name type="scientific">Providencia burhodogranariea DSM 19968</name>
    <dbReference type="NCBI Taxonomy" id="1141662"/>
    <lineage>
        <taxon>Bacteria</taxon>
        <taxon>Pseudomonadati</taxon>
        <taxon>Pseudomonadota</taxon>
        <taxon>Gammaproteobacteria</taxon>
        <taxon>Enterobacterales</taxon>
        <taxon>Morganellaceae</taxon>
        <taxon>Providencia</taxon>
    </lineage>
</organism>
<dbReference type="PANTHER" id="PTHR45982">
    <property type="entry name" value="REGULATOR OF CHROMOSOME CONDENSATION"/>
    <property type="match status" value="1"/>
</dbReference>
<dbReference type="PATRIC" id="fig|1141662.3.peg.1796"/>
<evidence type="ECO:0000313" key="1">
    <source>
        <dbReference type="EMBL" id="EKT61992.1"/>
    </source>
</evidence>
<dbReference type="STRING" id="1141662.OOA_08876"/>
<gene>
    <name evidence="1" type="ORF">OOA_08876</name>
</gene>